<name>A0A1G4XQ04_9ACTN</name>
<dbReference type="Gene3D" id="3.40.50.720">
    <property type="entry name" value="NAD(P)-binding Rossmann-like Domain"/>
    <property type="match status" value="1"/>
</dbReference>
<dbReference type="PANTHER" id="PTHR43103:SF6">
    <property type="entry name" value="PUTATIVE-RELATED"/>
    <property type="match status" value="1"/>
</dbReference>
<evidence type="ECO:0000313" key="2">
    <source>
        <dbReference type="EMBL" id="SCX43301.1"/>
    </source>
</evidence>
<dbReference type="GO" id="GO:0006355">
    <property type="term" value="P:regulation of DNA-templated transcription"/>
    <property type="evidence" value="ECO:0007669"/>
    <property type="project" value="InterPro"/>
</dbReference>
<protein>
    <submittedName>
        <fullName evidence="2">Nucleoside-diphosphate-sugar epimerase</fullName>
    </submittedName>
</protein>
<dbReference type="PANTHER" id="PTHR43103">
    <property type="entry name" value="NUCLEOSIDE-DIPHOSPHATE-SUGAR EPIMERASE"/>
    <property type="match status" value="1"/>
</dbReference>
<dbReference type="Pfam" id="PF01370">
    <property type="entry name" value="Epimerase"/>
    <property type="match status" value="1"/>
</dbReference>
<dbReference type="Pfam" id="PF00356">
    <property type="entry name" value="LacI"/>
    <property type="match status" value="1"/>
</dbReference>
<accession>A0A1G4XQ04</accession>
<dbReference type="SMART" id="SM00354">
    <property type="entry name" value="HTH_LACI"/>
    <property type="match status" value="1"/>
</dbReference>
<dbReference type="CDD" id="cd01392">
    <property type="entry name" value="HTH_LacI"/>
    <property type="match status" value="1"/>
</dbReference>
<gene>
    <name evidence="2" type="ORF">SAMN03159343_1206</name>
</gene>
<dbReference type="AlphaFoldDB" id="A0A1G4XQ04"/>
<dbReference type="Proteomes" id="UP000198981">
    <property type="component" value="Unassembled WGS sequence"/>
</dbReference>
<organism evidence="2 3">
    <name type="scientific">Klenkia marina</name>
    <dbReference type="NCBI Taxonomy" id="1960309"/>
    <lineage>
        <taxon>Bacteria</taxon>
        <taxon>Bacillati</taxon>
        <taxon>Actinomycetota</taxon>
        <taxon>Actinomycetes</taxon>
        <taxon>Geodermatophilales</taxon>
        <taxon>Geodermatophilaceae</taxon>
        <taxon>Klenkia</taxon>
    </lineage>
</organism>
<evidence type="ECO:0000259" key="1">
    <source>
        <dbReference type="PROSITE" id="PS50932"/>
    </source>
</evidence>
<dbReference type="PROSITE" id="PS50932">
    <property type="entry name" value="HTH_LACI_2"/>
    <property type="match status" value="1"/>
</dbReference>
<dbReference type="Gene3D" id="1.10.260.40">
    <property type="entry name" value="lambda repressor-like DNA-binding domains"/>
    <property type="match status" value="1"/>
</dbReference>
<dbReference type="PROSITE" id="PS00356">
    <property type="entry name" value="HTH_LACI_1"/>
    <property type="match status" value="1"/>
</dbReference>
<evidence type="ECO:0000313" key="3">
    <source>
        <dbReference type="Proteomes" id="UP000198981"/>
    </source>
</evidence>
<sequence length="383" mass="40553">MSAVPHEDPPVIFDVARRAGVSYQTVSRVVNGSGPVRESTRARVEAAIASLGWVPDEAAQQLSRKRAAAAARPEVAALVGGSASGSPSGVARRDGVHPPATVLVTGGSGKLGRAVVDHLVSDGYRVAVVDLRAPHRDDVPWTRADLTDPGQALEVLSGIDDRWSRPDALVHLAAVPAPGQLPDATLFASNITTTYNVFAAARRVGITDVVWASSETVLGLPLAVPPPSFPLDEETGPTPTTSYSLSKTLEEEMARQFAGWMPGSSFIGLRLSNVMAVEDYAAFPGFDADPALRRWNGWSYIDARDAARAVAAGLTHPVDGAELFVVANADTVMGRSTAELAELEFPGVPVRVPLAEHTALMSTAKAERLLGWRPVHTWRDEVG</sequence>
<dbReference type="EMBL" id="FMUH01000002">
    <property type="protein sequence ID" value="SCX43301.1"/>
    <property type="molecule type" value="Genomic_DNA"/>
</dbReference>
<reference evidence="3" key="1">
    <citation type="submission" date="2016-10" db="EMBL/GenBank/DDBJ databases">
        <authorList>
            <person name="Varghese N."/>
            <person name="Submissions S."/>
        </authorList>
    </citation>
    <scope>NUCLEOTIDE SEQUENCE [LARGE SCALE GENOMIC DNA]</scope>
    <source>
        <strain evidence="3">DSM 45722</strain>
    </source>
</reference>
<dbReference type="GO" id="GO:0003677">
    <property type="term" value="F:DNA binding"/>
    <property type="evidence" value="ECO:0007669"/>
    <property type="project" value="InterPro"/>
</dbReference>
<dbReference type="InterPro" id="IPR000843">
    <property type="entry name" value="HTH_LacI"/>
</dbReference>
<keyword evidence="3" id="KW-1185">Reference proteome</keyword>
<dbReference type="InterPro" id="IPR036291">
    <property type="entry name" value="NAD(P)-bd_dom_sf"/>
</dbReference>
<dbReference type="SUPFAM" id="SSF47413">
    <property type="entry name" value="lambda repressor-like DNA-binding domains"/>
    <property type="match status" value="1"/>
</dbReference>
<dbReference type="RefSeq" id="WP_165839304.1">
    <property type="nucleotide sequence ID" value="NZ_FMUH01000002.1"/>
</dbReference>
<proteinExistence type="predicted"/>
<dbReference type="SUPFAM" id="SSF51735">
    <property type="entry name" value="NAD(P)-binding Rossmann-fold domains"/>
    <property type="match status" value="1"/>
</dbReference>
<feature type="domain" description="HTH lacI-type" evidence="1">
    <location>
        <begin position="10"/>
        <end position="64"/>
    </location>
</feature>
<dbReference type="InterPro" id="IPR010982">
    <property type="entry name" value="Lambda_DNA-bd_dom_sf"/>
</dbReference>
<dbReference type="STRING" id="1960309.SAMN03159343_1206"/>
<dbReference type="InterPro" id="IPR001509">
    <property type="entry name" value="Epimerase_deHydtase"/>
</dbReference>